<dbReference type="RefSeq" id="WP_115949391.1">
    <property type="nucleotide sequence ID" value="NZ_QNVS01000010.1"/>
</dbReference>
<proteinExistence type="predicted"/>
<comment type="caution">
    <text evidence="1">The sequence shown here is derived from an EMBL/GenBank/DDBJ whole genome shotgun (WGS) entry which is preliminary data.</text>
</comment>
<evidence type="ECO:0000313" key="2">
    <source>
        <dbReference type="Proteomes" id="UP000256512"/>
    </source>
</evidence>
<dbReference type="AlphaFoldDB" id="A0A3D9BQL6"/>
<protein>
    <submittedName>
        <fullName evidence="1">Uncharacterized protein</fullName>
    </submittedName>
</protein>
<dbReference type="Proteomes" id="UP000256512">
    <property type="component" value="Unassembled WGS sequence"/>
</dbReference>
<gene>
    <name evidence="1" type="ORF">DRF62_05190</name>
</gene>
<evidence type="ECO:0000313" key="1">
    <source>
        <dbReference type="EMBL" id="REC55804.1"/>
    </source>
</evidence>
<sequence>MNSEIAFHIGDQYENWEFDLEINFDLQKTIANKELYLVYNWVSQQKKFLNYRPHSAKLIYYWDILNTVILNFLNNEQAFYNNLNQRLTKKFNNPIIVNKNEDLIYKFKDEEIEYWSILRNDSIIILYGYSKNLERFYNTLLC</sequence>
<accession>A0A3D9BQL6</accession>
<keyword evidence="2" id="KW-1185">Reference proteome</keyword>
<name>A0A3D9BQL6_9FLAO</name>
<reference evidence="1 2" key="1">
    <citation type="journal article" date="2006" name="Int. J. Syst. Evol. Microbiol.">
        <title>Chryseobacterium piscium sp. nov., isolated from fish of the South Atlantic Ocean off South Africa.</title>
        <authorList>
            <person name="de Beer H."/>
            <person name="Hugo C.J."/>
            <person name="Jooste P.J."/>
            <person name="Vancanneyt M."/>
            <person name="Coenye T."/>
            <person name="Vandamme P."/>
        </authorList>
    </citation>
    <scope>NUCLEOTIDE SEQUENCE [LARGE SCALE GENOMIC DNA]</scope>
    <source>
        <strain evidence="1 2">CCUG 51923</strain>
    </source>
</reference>
<organism evidence="1 2">
    <name type="scientific">Chryseobacterium piscium</name>
    <dbReference type="NCBI Taxonomy" id="333702"/>
    <lineage>
        <taxon>Bacteria</taxon>
        <taxon>Pseudomonadati</taxon>
        <taxon>Bacteroidota</taxon>
        <taxon>Flavobacteriia</taxon>
        <taxon>Flavobacteriales</taxon>
        <taxon>Weeksellaceae</taxon>
        <taxon>Chryseobacterium group</taxon>
        <taxon>Chryseobacterium</taxon>
    </lineage>
</organism>
<dbReference type="EMBL" id="QNVS01000010">
    <property type="protein sequence ID" value="REC55804.1"/>
    <property type="molecule type" value="Genomic_DNA"/>
</dbReference>